<evidence type="ECO:0000256" key="4">
    <source>
        <dbReference type="ARBA" id="ARBA00048574"/>
    </source>
</evidence>
<dbReference type="eggNOG" id="COG3697">
    <property type="taxonomic scope" value="Bacteria"/>
</dbReference>
<dbReference type="HOGENOM" id="CLU_104529_1_1_9"/>
<evidence type="ECO:0000256" key="1">
    <source>
        <dbReference type="ARBA" id="ARBA00012524"/>
    </source>
</evidence>
<dbReference type="NCBIfam" id="TIGR03124">
    <property type="entry name" value="citrate_citX"/>
    <property type="match status" value="1"/>
</dbReference>
<reference evidence="5 6" key="1">
    <citation type="journal article" date="2008" name="J. Bacteriol.">
        <title>Genome sequence of Lactobacillus helveticus: an organism distinguished by selective gene loss and IS element expansion.</title>
        <authorList>
            <person name="Callanan M."/>
            <person name="Kaleta P."/>
            <person name="O'Callaghan J."/>
            <person name="O'Sullivan O."/>
            <person name="Jordan K."/>
            <person name="McAuliffe O."/>
            <person name="Sangrador-Vegas A."/>
            <person name="Slattery L."/>
            <person name="Fitzgerald G.F."/>
            <person name="Beresford T."/>
            <person name="Ross R.P."/>
        </authorList>
    </citation>
    <scope>NUCLEOTIDE SEQUENCE [LARGE SCALE GENOMIC DNA]</scope>
    <source>
        <strain evidence="5 6">DPC 4571</strain>
    </source>
</reference>
<dbReference type="EMBL" id="CP000517">
    <property type="protein sequence ID" value="ABX27326.1"/>
    <property type="molecule type" value="Genomic_DNA"/>
</dbReference>
<dbReference type="RefSeq" id="WP_012211985.1">
    <property type="nucleotide sequence ID" value="NC_010080.1"/>
</dbReference>
<dbReference type="Pfam" id="PF03802">
    <property type="entry name" value="CitX"/>
    <property type="match status" value="1"/>
</dbReference>
<proteinExistence type="predicted"/>
<evidence type="ECO:0000313" key="6">
    <source>
        <dbReference type="Proteomes" id="UP000000790"/>
    </source>
</evidence>
<organism evidence="5 6">
    <name type="scientific">Lactobacillus helveticus (strain DPC 4571)</name>
    <dbReference type="NCBI Taxonomy" id="405566"/>
    <lineage>
        <taxon>Bacteria</taxon>
        <taxon>Bacillati</taxon>
        <taxon>Bacillota</taxon>
        <taxon>Bacilli</taxon>
        <taxon>Lactobacillales</taxon>
        <taxon>Lactobacillaceae</taxon>
        <taxon>Lactobacillus</taxon>
    </lineage>
</organism>
<keyword evidence="3" id="KW-0548">Nucleotidyltransferase</keyword>
<dbReference type="Proteomes" id="UP000000790">
    <property type="component" value="Chromosome"/>
</dbReference>
<protein>
    <recommendedName>
        <fullName evidence="1">citrate lyase holo-[acyl-carrier protein] synthase</fullName>
        <ecNumber evidence="1">2.7.7.61</ecNumber>
    </recommendedName>
</protein>
<dbReference type="GO" id="GO:0016829">
    <property type="term" value="F:lyase activity"/>
    <property type="evidence" value="ECO:0007669"/>
    <property type="project" value="UniProtKB-KW"/>
</dbReference>
<accession>A8YVN9</accession>
<gene>
    <name evidence="5" type="ordered locus">lhv_1314</name>
</gene>
<dbReference type="EC" id="2.7.7.61" evidence="1"/>
<sequence length="194" mass="22458">MNIFQEGNPQNIAQVLAGKDYRVALQQAIFKKYPDATLVDINLNIPGPIKNNRYLIKLFDYGIKQLEEIWQNKGYDYKLVKALNNDAGCENFYVLRESSKVVKLSTILFEENNKIGRLFDADVLIKGKTALSRQELEYSSRRCYLCNRPAKECARSRRHSVEEMQRYISSLYAKYVNRVTAKLDSQFLVDDPAD</sequence>
<keyword evidence="5" id="KW-0456">Lyase</keyword>
<dbReference type="GO" id="GO:0050519">
    <property type="term" value="F:holo-citrate lyase synthase activity"/>
    <property type="evidence" value="ECO:0007669"/>
    <property type="project" value="UniProtKB-EC"/>
</dbReference>
<comment type="catalytic activity">
    <reaction evidence="4">
        <text>apo-[citrate lyase ACP] + 2'-(5''-triphospho-alpha-D-ribosyl)-3'-dephospho-CoA = holo-[citrate lyase ACP] + diphosphate</text>
        <dbReference type="Rhea" id="RHEA:16333"/>
        <dbReference type="Rhea" id="RHEA-COMP:10157"/>
        <dbReference type="Rhea" id="RHEA-COMP:10158"/>
        <dbReference type="ChEBI" id="CHEBI:29999"/>
        <dbReference type="ChEBI" id="CHEBI:33019"/>
        <dbReference type="ChEBI" id="CHEBI:61378"/>
        <dbReference type="ChEBI" id="CHEBI:82683"/>
        <dbReference type="EC" id="2.7.7.61"/>
    </reaction>
</comment>
<name>A8YVN9_LACH4</name>
<keyword evidence="2" id="KW-0808">Transferase</keyword>
<dbReference type="KEGG" id="lhe:lhv_1314"/>
<evidence type="ECO:0000256" key="2">
    <source>
        <dbReference type="ARBA" id="ARBA00022679"/>
    </source>
</evidence>
<evidence type="ECO:0000256" key="3">
    <source>
        <dbReference type="ARBA" id="ARBA00022695"/>
    </source>
</evidence>
<dbReference type="AlphaFoldDB" id="A8YVN9"/>
<dbReference type="InterPro" id="IPR005551">
    <property type="entry name" value="CitX"/>
</dbReference>
<dbReference type="GO" id="GO:0051191">
    <property type="term" value="P:prosthetic group biosynthetic process"/>
    <property type="evidence" value="ECO:0007669"/>
    <property type="project" value="InterPro"/>
</dbReference>
<evidence type="ECO:0000313" key="5">
    <source>
        <dbReference type="EMBL" id="ABX27326.1"/>
    </source>
</evidence>